<dbReference type="InterPro" id="IPR042490">
    <property type="entry name" value="Thio_Ohase/BAAT_N"/>
</dbReference>
<dbReference type="EMBL" id="CAXITT010000070">
    <property type="protein sequence ID" value="CAL1530502.1"/>
    <property type="molecule type" value="Genomic_DNA"/>
</dbReference>
<name>A0AAV2H9Y2_LYMST</name>
<feature type="active site" description="Charge relay system" evidence="2">
    <location>
        <position position="267"/>
    </location>
</feature>
<dbReference type="GO" id="GO:0006631">
    <property type="term" value="P:fatty acid metabolic process"/>
    <property type="evidence" value="ECO:0007669"/>
    <property type="project" value="TreeGrafter"/>
</dbReference>
<dbReference type="InterPro" id="IPR016662">
    <property type="entry name" value="Acyl-CoA_thioEstase_long-chain"/>
</dbReference>
<dbReference type="AlphaFoldDB" id="A0AAV2H9Y2"/>
<proteinExistence type="inferred from homology"/>
<reference evidence="5 6" key="1">
    <citation type="submission" date="2024-04" db="EMBL/GenBank/DDBJ databases">
        <authorList>
            <consortium name="Genoscope - CEA"/>
            <person name="William W."/>
        </authorList>
    </citation>
    <scope>NUCLEOTIDE SEQUENCE [LARGE SCALE GENOMIC DNA]</scope>
</reference>
<feature type="domain" description="BAAT/Acyl-CoA thioester hydrolase C-terminal" evidence="4">
    <location>
        <begin position="239"/>
        <end position="442"/>
    </location>
</feature>
<dbReference type="PIRSF" id="PIRSF016521">
    <property type="entry name" value="Acyl-CoA_hydro"/>
    <property type="match status" value="1"/>
</dbReference>
<comment type="similarity">
    <text evidence="1">Belongs to the C/M/P thioester hydrolase family.</text>
</comment>
<dbReference type="Pfam" id="PF04775">
    <property type="entry name" value="Bile_Hydr_Trans"/>
    <property type="match status" value="1"/>
</dbReference>
<dbReference type="Proteomes" id="UP001497497">
    <property type="component" value="Unassembled WGS sequence"/>
</dbReference>
<dbReference type="InterPro" id="IPR014940">
    <property type="entry name" value="BAAT_C"/>
</dbReference>
<accession>A0AAV2H9Y2</accession>
<comment type="caution">
    <text evidence="5">The sequence shown here is derived from an EMBL/GenBank/DDBJ whole genome shotgun (WGS) entry which is preliminary data.</text>
</comment>
<dbReference type="Gene3D" id="2.60.40.2240">
    <property type="entry name" value="Acyl-CoA thioester hydrolase/BAAT N-terminal domain"/>
    <property type="match status" value="1"/>
</dbReference>
<dbReference type="InterPro" id="IPR006862">
    <property type="entry name" value="Thio_Ohase/aa_AcTrfase"/>
</dbReference>
<evidence type="ECO:0000313" key="5">
    <source>
        <dbReference type="EMBL" id="CAL1530502.1"/>
    </source>
</evidence>
<keyword evidence="6" id="KW-1185">Reference proteome</keyword>
<dbReference type="SUPFAM" id="SSF53474">
    <property type="entry name" value="alpha/beta-Hydrolases"/>
    <property type="match status" value="1"/>
</dbReference>
<dbReference type="PANTHER" id="PTHR10824:SF4">
    <property type="entry name" value="ACYL-COENZYME A THIOESTERASE 1-LIKE"/>
    <property type="match status" value="1"/>
</dbReference>
<sequence length="457" mass="50846">MIARRRLLNLLHLNKVSQYQINKYNLSTSCLEIKVSKSPVLIDEEVNIRVNGLKQGQKITIQTYMKEGDKTFGSCAHFTADCQGNVDTCRDHSQGGTFTGLEPMGLFWSARTTPGVKPGRLLKTDVMSPYDVTIAVQDDFKEFDSLPWSENFPCLTSCQLQRSYVLPGVQRFSINENGLQGTFYTPLGNGPFPGVIDLFGLGGGIVEFRSALLASHGFASFVLGYVGLPGLSRNELDLNLHYFLRAFDWMASHPSVDPNKLGGIATCVGGGYLQFIASRRPSMKCLVTVNGTGMPIASKQLVEGKEAEVLSFKFDRVKYIDDLVIFRDMIQPGDRPIPSSCPGWQHGAKIFAIHGLDDQCVNPIALDAFKKNLPEEFKNNLTWISYPGTGHLLEPPYAPRCGTSFNKILKMNMLWGGNDKQHAHAQEDSWPRILDFLEQNLHQTNTSQVNQQYNQGV</sequence>
<evidence type="ECO:0000256" key="2">
    <source>
        <dbReference type="PIRSR" id="PIRSR016521-1"/>
    </source>
</evidence>
<dbReference type="GO" id="GO:0006637">
    <property type="term" value="P:acyl-CoA metabolic process"/>
    <property type="evidence" value="ECO:0007669"/>
    <property type="project" value="InterPro"/>
</dbReference>
<evidence type="ECO:0000313" key="6">
    <source>
        <dbReference type="Proteomes" id="UP001497497"/>
    </source>
</evidence>
<feature type="domain" description="Acyl-CoA thioester hydrolase/bile acid-CoA amino acid N-acetyltransferase" evidence="3">
    <location>
        <begin position="43"/>
        <end position="176"/>
    </location>
</feature>
<evidence type="ECO:0000256" key="1">
    <source>
        <dbReference type="ARBA" id="ARBA00006538"/>
    </source>
</evidence>
<gene>
    <name evidence="5" type="ORF">GSLYS_00004627001</name>
</gene>
<protein>
    <submittedName>
        <fullName evidence="5">Uncharacterized protein</fullName>
    </submittedName>
</protein>
<feature type="active site" description="Charge relay system" evidence="2">
    <location>
        <position position="358"/>
    </location>
</feature>
<organism evidence="5 6">
    <name type="scientific">Lymnaea stagnalis</name>
    <name type="common">Great pond snail</name>
    <name type="synonym">Helix stagnalis</name>
    <dbReference type="NCBI Taxonomy" id="6523"/>
    <lineage>
        <taxon>Eukaryota</taxon>
        <taxon>Metazoa</taxon>
        <taxon>Spiralia</taxon>
        <taxon>Lophotrochozoa</taxon>
        <taxon>Mollusca</taxon>
        <taxon>Gastropoda</taxon>
        <taxon>Heterobranchia</taxon>
        <taxon>Euthyneura</taxon>
        <taxon>Panpulmonata</taxon>
        <taxon>Hygrophila</taxon>
        <taxon>Lymnaeoidea</taxon>
        <taxon>Lymnaeidae</taxon>
        <taxon>Lymnaea</taxon>
    </lineage>
</organism>
<dbReference type="Pfam" id="PF08840">
    <property type="entry name" value="BAAT_C"/>
    <property type="match status" value="1"/>
</dbReference>
<evidence type="ECO:0000259" key="3">
    <source>
        <dbReference type="Pfam" id="PF04775"/>
    </source>
</evidence>
<feature type="active site" description="Charge relay system" evidence="2">
    <location>
        <position position="391"/>
    </location>
</feature>
<dbReference type="PANTHER" id="PTHR10824">
    <property type="entry name" value="ACYL-COENZYME A THIOESTERASE-RELATED"/>
    <property type="match status" value="1"/>
</dbReference>
<dbReference type="GO" id="GO:0047617">
    <property type="term" value="F:fatty acyl-CoA hydrolase activity"/>
    <property type="evidence" value="ECO:0007669"/>
    <property type="project" value="TreeGrafter"/>
</dbReference>
<dbReference type="Gene3D" id="3.40.50.1820">
    <property type="entry name" value="alpha/beta hydrolase"/>
    <property type="match status" value="1"/>
</dbReference>
<evidence type="ECO:0000259" key="4">
    <source>
        <dbReference type="Pfam" id="PF08840"/>
    </source>
</evidence>
<dbReference type="InterPro" id="IPR029058">
    <property type="entry name" value="AB_hydrolase_fold"/>
</dbReference>